<evidence type="ECO:0000256" key="1">
    <source>
        <dbReference type="SAM" id="MobiDB-lite"/>
    </source>
</evidence>
<evidence type="ECO:0000313" key="3">
    <source>
        <dbReference type="Proteomes" id="UP000199306"/>
    </source>
</evidence>
<dbReference type="EMBL" id="FOXH01000002">
    <property type="protein sequence ID" value="SFP24688.1"/>
    <property type="molecule type" value="Genomic_DNA"/>
</dbReference>
<dbReference type="Proteomes" id="UP000199306">
    <property type="component" value="Unassembled WGS sequence"/>
</dbReference>
<name>A0A1I5NS64_9BACT</name>
<feature type="compositionally biased region" description="Basic and acidic residues" evidence="1">
    <location>
        <begin position="68"/>
        <end position="81"/>
    </location>
</feature>
<dbReference type="RefSeq" id="WP_143095143.1">
    <property type="nucleotide sequence ID" value="NZ_FOXH01000002.1"/>
</dbReference>
<protein>
    <submittedName>
        <fullName evidence="2">Uncharacterized protein</fullName>
    </submittedName>
</protein>
<dbReference type="OrthoDB" id="1272922at2"/>
<keyword evidence="3" id="KW-1185">Reference proteome</keyword>
<evidence type="ECO:0000313" key="2">
    <source>
        <dbReference type="EMBL" id="SFP24688.1"/>
    </source>
</evidence>
<organism evidence="2 3">
    <name type="scientific">Pseudarcicella hirudinis</name>
    <dbReference type="NCBI Taxonomy" id="1079859"/>
    <lineage>
        <taxon>Bacteria</taxon>
        <taxon>Pseudomonadati</taxon>
        <taxon>Bacteroidota</taxon>
        <taxon>Cytophagia</taxon>
        <taxon>Cytophagales</taxon>
        <taxon>Flectobacillaceae</taxon>
        <taxon>Pseudarcicella</taxon>
    </lineage>
</organism>
<gene>
    <name evidence="2" type="ORF">SAMN04515674_10295</name>
</gene>
<proteinExistence type="predicted"/>
<feature type="region of interest" description="Disordered" evidence="1">
    <location>
        <begin position="46"/>
        <end position="81"/>
    </location>
</feature>
<reference evidence="2 3" key="1">
    <citation type="submission" date="2016-10" db="EMBL/GenBank/DDBJ databases">
        <authorList>
            <person name="de Groot N.N."/>
        </authorList>
    </citation>
    <scope>NUCLEOTIDE SEQUENCE [LARGE SCALE GENOMIC DNA]</scope>
    <source>
        <strain evidence="3">E92,LMG 26720,CCM 7988</strain>
    </source>
</reference>
<dbReference type="AlphaFoldDB" id="A0A1I5NS64"/>
<accession>A0A1I5NS64</accession>
<dbReference type="PROSITE" id="PS51257">
    <property type="entry name" value="PROKAR_LIPOPROTEIN"/>
    <property type="match status" value="1"/>
</dbReference>
<sequence>MKKLTILSTLVFVTVVSMTSCQNQNEVLLPKSAQVITEQGTIRPQVDNETEVKKEESPVKLTPVTARPARETSHVEMLEVQ</sequence>